<keyword evidence="1" id="KW-0472">Membrane</keyword>
<organism evidence="2 3">
    <name type="scientific">Armillaria ostoyae</name>
    <name type="common">Armillaria root rot fungus</name>
    <dbReference type="NCBI Taxonomy" id="47428"/>
    <lineage>
        <taxon>Eukaryota</taxon>
        <taxon>Fungi</taxon>
        <taxon>Dikarya</taxon>
        <taxon>Basidiomycota</taxon>
        <taxon>Agaricomycotina</taxon>
        <taxon>Agaricomycetes</taxon>
        <taxon>Agaricomycetidae</taxon>
        <taxon>Agaricales</taxon>
        <taxon>Marasmiineae</taxon>
        <taxon>Physalacriaceae</taxon>
        <taxon>Armillaria</taxon>
    </lineage>
</organism>
<evidence type="ECO:0000256" key="1">
    <source>
        <dbReference type="SAM" id="Phobius"/>
    </source>
</evidence>
<feature type="transmembrane region" description="Helical" evidence="1">
    <location>
        <begin position="105"/>
        <end position="132"/>
    </location>
</feature>
<keyword evidence="3" id="KW-1185">Reference proteome</keyword>
<feature type="transmembrane region" description="Helical" evidence="1">
    <location>
        <begin position="216"/>
        <end position="238"/>
    </location>
</feature>
<accession>A0A284SBW2</accession>
<keyword evidence="1" id="KW-1133">Transmembrane helix</keyword>
<feature type="transmembrane region" description="Helical" evidence="1">
    <location>
        <begin position="30"/>
        <end position="52"/>
    </location>
</feature>
<gene>
    <name evidence="2" type="ORF">ARMOST_22065</name>
</gene>
<dbReference type="EMBL" id="FUEG01000060">
    <property type="protein sequence ID" value="SJL18476.1"/>
    <property type="molecule type" value="Genomic_DNA"/>
</dbReference>
<dbReference type="STRING" id="47428.A0A284SBW2"/>
<evidence type="ECO:0000313" key="2">
    <source>
        <dbReference type="EMBL" id="SJL18476.1"/>
    </source>
</evidence>
<protein>
    <submittedName>
        <fullName evidence="2">Uncharacterized protein</fullName>
    </submittedName>
</protein>
<proteinExistence type="predicted"/>
<feature type="transmembrane region" description="Helical" evidence="1">
    <location>
        <begin position="244"/>
        <end position="263"/>
    </location>
</feature>
<name>A0A284SBW2_ARMOS</name>
<evidence type="ECO:0000313" key="3">
    <source>
        <dbReference type="Proteomes" id="UP000219338"/>
    </source>
</evidence>
<keyword evidence="1" id="KW-0812">Transmembrane</keyword>
<feature type="transmembrane region" description="Helical" evidence="1">
    <location>
        <begin position="64"/>
        <end position="85"/>
    </location>
</feature>
<reference evidence="3" key="1">
    <citation type="journal article" date="2017" name="Nat. Ecol. Evol.">
        <title>Genome expansion and lineage-specific genetic innovations in the forest pathogenic fungi Armillaria.</title>
        <authorList>
            <person name="Sipos G."/>
            <person name="Prasanna A.N."/>
            <person name="Walter M.C."/>
            <person name="O'Connor E."/>
            <person name="Balint B."/>
            <person name="Krizsan K."/>
            <person name="Kiss B."/>
            <person name="Hess J."/>
            <person name="Varga T."/>
            <person name="Slot J."/>
            <person name="Riley R."/>
            <person name="Boka B."/>
            <person name="Rigling D."/>
            <person name="Barry K."/>
            <person name="Lee J."/>
            <person name="Mihaltcheva S."/>
            <person name="LaButti K."/>
            <person name="Lipzen A."/>
            <person name="Waldron R."/>
            <person name="Moloney N.M."/>
            <person name="Sperisen C."/>
            <person name="Kredics L."/>
            <person name="Vagvoelgyi C."/>
            <person name="Patrignani A."/>
            <person name="Fitzpatrick D."/>
            <person name="Nagy I."/>
            <person name="Doyle S."/>
            <person name="Anderson J.B."/>
            <person name="Grigoriev I.V."/>
            <person name="Gueldener U."/>
            <person name="Muensterkoetter M."/>
            <person name="Nagy L.G."/>
        </authorList>
    </citation>
    <scope>NUCLEOTIDE SEQUENCE [LARGE SCALE GENOMIC DNA]</scope>
    <source>
        <strain evidence="3">C18/9</strain>
    </source>
</reference>
<feature type="transmembrane region" description="Helical" evidence="1">
    <location>
        <begin position="170"/>
        <end position="196"/>
    </location>
</feature>
<dbReference type="Proteomes" id="UP000219338">
    <property type="component" value="Unassembled WGS sequence"/>
</dbReference>
<sequence length="380" mass="42689">MATQANIPLDLTDDEKAFIFLVLDTELNSLILYALLHGIYTGILASTLWNIFINKCWPIRRVMVVVIILLHALTTINFSATWSFMRSSFIDHGQSLWTVSRNPPAFATFWEVGISAFISTILADAQVIWCCWMIWGRRWLVVLLPIFFLLSATVSKIMEIYLEYTDGTAPIFIMLYTSFNLATTLWCTLIISYRILTVTGTMRGGEGRQRVYRRFIEVLVESSALYSVSLILYLVFSIRNGVGIYYLDVIVSIAKGIAATLIVGRFTAGHRARPDDSWQGSVMASVSIILDHSRASFREDDRTGPMHVDLEAQHEFSLREPIPTLRSVSVAADSARQNTDVSPETSPHIRNRSLFHDRLSLYEDITLGSTVVGGATASSR</sequence>
<dbReference type="AlphaFoldDB" id="A0A284SBW2"/>
<dbReference type="OMA" id="INFSATW"/>
<feature type="transmembrane region" description="Helical" evidence="1">
    <location>
        <begin position="139"/>
        <end position="158"/>
    </location>
</feature>